<dbReference type="GO" id="GO:0005886">
    <property type="term" value="C:plasma membrane"/>
    <property type="evidence" value="ECO:0007669"/>
    <property type="project" value="UniProtKB-SubCell"/>
</dbReference>
<keyword evidence="2 7" id="KW-0813">Transport</keyword>
<sequence length="317" mass="34942">MRAYTLRRLLALLPTLFIASLIVFITVRMIPGDVIDMMLSQNDISADKLSRDQLTAALGLDRPMLEQYLIWVSSMLRGDLGASLWQGTPVTEMLLARLPVTFELGLLALLVALALALPIGIYSAIRQDSAGDFFARSFAILLLAVPSFWLGTMVMVFPSIWWGWSPEVAHVKFFDDPVQNIKQMMVPAAVLGAALAAVTMRMTRTMMLEVLRQDYIRTAWAKGLNEPLVVTRHALRNALIPVVTLIGLQAPLLIGGAVIIEQIFVIPGMGLLLLEAVTQRDYPVIAGVFLVVGVAVMLINLVVDLSYGLLDPRVRHR</sequence>
<evidence type="ECO:0000313" key="10">
    <source>
        <dbReference type="Proteomes" id="UP000532440"/>
    </source>
</evidence>
<evidence type="ECO:0000256" key="4">
    <source>
        <dbReference type="ARBA" id="ARBA00022692"/>
    </source>
</evidence>
<comment type="similarity">
    <text evidence="7">Belongs to the binding-protein-dependent transport system permease family.</text>
</comment>
<evidence type="ECO:0000313" key="9">
    <source>
        <dbReference type="EMBL" id="MBB5272786.1"/>
    </source>
</evidence>
<reference evidence="9 10" key="1">
    <citation type="submission" date="2020-08" db="EMBL/GenBank/DDBJ databases">
        <title>Genomic Encyclopedia of Type Strains, Phase IV (KMG-IV): sequencing the most valuable type-strain genomes for metagenomic binning, comparative biology and taxonomic classification.</title>
        <authorList>
            <person name="Goeker M."/>
        </authorList>
    </citation>
    <scope>NUCLEOTIDE SEQUENCE [LARGE SCALE GENOMIC DNA]</scope>
    <source>
        <strain evidence="9 10">DSM 29781</strain>
    </source>
</reference>
<evidence type="ECO:0000259" key="8">
    <source>
        <dbReference type="PROSITE" id="PS50928"/>
    </source>
</evidence>
<evidence type="ECO:0000256" key="6">
    <source>
        <dbReference type="ARBA" id="ARBA00023136"/>
    </source>
</evidence>
<feature type="transmembrane region" description="Helical" evidence="7">
    <location>
        <begin position="137"/>
        <end position="164"/>
    </location>
</feature>
<dbReference type="Pfam" id="PF19300">
    <property type="entry name" value="BPD_transp_1_N"/>
    <property type="match status" value="1"/>
</dbReference>
<dbReference type="InterPro" id="IPR000515">
    <property type="entry name" value="MetI-like"/>
</dbReference>
<feature type="transmembrane region" description="Helical" evidence="7">
    <location>
        <begin position="9"/>
        <end position="30"/>
    </location>
</feature>
<dbReference type="Proteomes" id="UP000532440">
    <property type="component" value="Unassembled WGS sequence"/>
</dbReference>
<dbReference type="InterPro" id="IPR045621">
    <property type="entry name" value="BPD_transp_1_N"/>
</dbReference>
<dbReference type="SUPFAM" id="SSF161098">
    <property type="entry name" value="MetI-like"/>
    <property type="match status" value="1"/>
</dbReference>
<gene>
    <name evidence="9" type="ORF">HNQ70_002809</name>
</gene>
<feature type="transmembrane region" description="Helical" evidence="7">
    <location>
        <begin position="184"/>
        <end position="203"/>
    </location>
</feature>
<dbReference type="EMBL" id="JACHGB010000005">
    <property type="protein sequence ID" value="MBB5272786.1"/>
    <property type="molecule type" value="Genomic_DNA"/>
</dbReference>
<evidence type="ECO:0000256" key="3">
    <source>
        <dbReference type="ARBA" id="ARBA00022475"/>
    </source>
</evidence>
<dbReference type="RefSeq" id="WP_183968636.1">
    <property type="nucleotide sequence ID" value="NZ_BAABEW010000012.1"/>
</dbReference>
<keyword evidence="5 7" id="KW-1133">Transmembrane helix</keyword>
<dbReference type="PANTHER" id="PTHR43163:SF6">
    <property type="entry name" value="DIPEPTIDE TRANSPORT SYSTEM PERMEASE PROTEIN DPPB-RELATED"/>
    <property type="match status" value="1"/>
</dbReference>
<comment type="subcellular location">
    <subcellularLocation>
        <location evidence="1 7">Cell membrane</location>
        <topology evidence="1 7">Multi-pass membrane protein</topology>
    </subcellularLocation>
</comment>
<feature type="transmembrane region" description="Helical" evidence="7">
    <location>
        <begin position="284"/>
        <end position="310"/>
    </location>
</feature>
<evidence type="ECO:0000256" key="1">
    <source>
        <dbReference type="ARBA" id="ARBA00004651"/>
    </source>
</evidence>
<feature type="transmembrane region" description="Helical" evidence="7">
    <location>
        <begin position="238"/>
        <end position="264"/>
    </location>
</feature>
<dbReference type="Pfam" id="PF00528">
    <property type="entry name" value="BPD_transp_1"/>
    <property type="match status" value="1"/>
</dbReference>
<dbReference type="GO" id="GO:0055085">
    <property type="term" value="P:transmembrane transport"/>
    <property type="evidence" value="ECO:0007669"/>
    <property type="project" value="InterPro"/>
</dbReference>
<dbReference type="PROSITE" id="PS50928">
    <property type="entry name" value="ABC_TM1"/>
    <property type="match status" value="1"/>
</dbReference>
<keyword evidence="4 7" id="KW-0812">Transmembrane</keyword>
<keyword evidence="3" id="KW-1003">Cell membrane</keyword>
<evidence type="ECO:0000256" key="5">
    <source>
        <dbReference type="ARBA" id="ARBA00022989"/>
    </source>
</evidence>
<proteinExistence type="inferred from homology"/>
<evidence type="ECO:0000256" key="2">
    <source>
        <dbReference type="ARBA" id="ARBA00022448"/>
    </source>
</evidence>
<dbReference type="PANTHER" id="PTHR43163">
    <property type="entry name" value="DIPEPTIDE TRANSPORT SYSTEM PERMEASE PROTEIN DPPB-RELATED"/>
    <property type="match status" value="1"/>
</dbReference>
<feature type="transmembrane region" description="Helical" evidence="7">
    <location>
        <begin position="104"/>
        <end position="125"/>
    </location>
</feature>
<protein>
    <submittedName>
        <fullName evidence="9">Peptide/nickel transport system permease protein</fullName>
    </submittedName>
</protein>
<feature type="domain" description="ABC transmembrane type-1" evidence="8">
    <location>
        <begin position="98"/>
        <end position="303"/>
    </location>
</feature>
<dbReference type="InterPro" id="IPR035906">
    <property type="entry name" value="MetI-like_sf"/>
</dbReference>
<dbReference type="Gene3D" id="1.10.3720.10">
    <property type="entry name" value="MetI-like"/>
    <property type="match status" value="1"/>
</dbReference>
<comment type="caution">
    <text evidence="9">The sequence shown here is derived from an EMBL/GenBank/DDBJ whole genome shotgun (WGS) entry which is preliminary data.</text>
</comment>
<keyword evidence="10" id="KW-1185">Reference proteome</keyword>
<dbReference type="AlphaFoldDB" id="A0A7W8M984"/>
<name>A0A7W8M984_9BURK</name>
<evidence type="ECO:0000256" key="7">
    <source>
        <dbReference type="RuleBase" id="RU363032"/>
    </source>
</evidence>
<keyword evidence="6 7" id="KW-0472">Membrane</keyword>
<organism evidence="9 10">
    <name type="scientific">Quisquiliibacterium transsilvanicum</name>
    <dbReference type="NCBI Taxonomy" id="1549638"/>
    <lineage>
        <taxon>Bacteria</taxon>
        <taxon>Pseudomonadati</taxon>
        <taxon>Pseudomonadota</taxon>
        <taxon>Betaproteobacteria</taxon>
        <taxon>Burkholderiales</taxon>
        <taxon>Burkholderiaceae</taxon>
        <taxon>Quisquiliibacterium</taxon>
    </lineage>
</organism>
<dbReference type="CDD" id="cd06261">
    <property type="entry name" value="TM_PBP2"/>
    <property type="match status" value="1"/>
</dbReference>
<accession>A0A7W8M984</accession>